<organism evidence="1 2">
    <name type="scientific">Vigna unguiculata</name>
    <name type="common">Cowpea</name>
    <dbReference type="NCBI Taxonomy" id="3917"/>
    <lineage>
        <taxon>Eukaryota</taxon>
        <taxon>Viridiplantae</taxon>
        <taxon>Streptophyta</taxon>
        <taxon>Embryophyta</taxon>
        <taxon>Tracheophyta</taxon>
        <taxon>Spermatophyta</taxon>
        <taxon>Magnoliopsida</taxon>
        <taxon>eudicotyledons</taxon>
        <taxon>Gunneridae</taxon>
        <taxon>Pentapetalae</taxon>
        <taxon>rosids</taxon>
        <taxon>fabids</taxon>
        <taxon>Fabales</taxon>
        <taxon>Fabaceae</taxon>
        <taxon>Papilionoideae</taxon>
        <taxon>50 kb inversion clade</taxon>
        <taxon>NPAAA clade</taxon>
        <taxon>indigoferoid/millettioid clade</taxon>
        <taxon>Phaseoleae</taxon>
        <taxon>Vigna</taxon>
    </lineage>
</organism>
<proteinExistence type="predicted"/>
<sequence>MQGLTFLTYSRFSPRRGGLVLGDINSRPGECCSPKREREELRVLSATSRPGEEFRDFERIRVSLRRDDLASARRLGHMWCYACILAQARWEWVFGRTCDSPRREDLA</sequence>
<name>A0A4D6MSU6_VIGUN</name>
<evidence type="ECO:0000313" key="1">
    <source>
        <dbReference type="EMBL" id="QCE04473.1"/>
    </source>
</evidence>
<dbReference type="AlphaFoldDB" id="A0A4D6MSU6"/>
<accession>A0A4D6MSU6</accession>
<dbReference type="Proteomes" id="UP000501690">
    <property type="component" value="Linkage Group LG8"/>
</dbReference>
<dbReference type="EMBL" id="CP039352">
    <property type="protein sequence ID" value="QCE04473.1"/>
    <property type="molecule type" value="Genomic_DNA"/>
</dbReference>
<reference evidence="1 2" key="1">
    <citation type="submission" date="2019-04" db="EMBL/GenBank/DDBJ databases">
        <title>An improved genome assembly and genetic linkage map for asparagus bean, Vigna unguiculata ssp. sesquipedialis.</title>
        <authorList>
            <person name="Xia Q."/>
            <person name="Zhang R."/>
            <person name="Dong Y."/>
        </authorList>
    </citation>
    <scope>NUCLEOTIDE SEQUENCE [LARGE SCALE GENOMIC DNA]</scope>
    <source>
        <tissue evidence="1">Leaf</tissue>
    </source>
</reference>
<keyword evidence="2" id="KW-1185">Reference proteome</keyword>
<protein>
    <submittedName>
        <fullName evidence="1">Uncharacterized protein</fullName>
    </submittedName>
</protein>
<gene>
    <name evidence="1" type="ORF">DEO72_LG8g2509</name>
</gene>
<evidence type="ECO:0000313" key="2">
    <source>
        <dbReference type="Proteomes" id="UP000501690"/>
    </source>
</evidence>